<dbReference type="SUPFAM" id="SSF69318">
    <property type="entry name" value="Integrin alpha N-terminal domain"/>
    <property type="match status" value="1"/>
</dbReference>
<keyword evidence="3" id="KW-1185">Reference proteome</keyword>
<reference evidence="2 3" key="1">
    <citation type="submission" date="2021-03" db="EMBL/GenBank/DDBJ databases">
        <title>Complete genome of Streptomyces formicae strain 1H-GS9 (DSM 100524).</title>
        <authorList>
            <person name="Atanasov K.E."/>
            <person name="Altabella T."/>
            <person name="Ferrer A."/>
        </authorList>
    </citation>
    <scope>NUCLEOTIDE SEQUENCE [LARGE SCALE GENOMIC DNA]</scope>
    <source>
        <strain evidence="2 3">1H-GS9</strain>
    </source>
</reference>
<evidence type="ECO:0000313" key="2">
    <source>
        <dbReference type="EMBL" id="UNM12614.1"/>
    </source>
</evidence>
<dbReference type="EMBL" id="CP071872">
    <property type="protein sequence ID" value="UNM12614.1"/>
    <property type="molecule type" value="Genomic_DNA"/>
</dbReference>
<protein>
    <submittedName>
        <fullName evidence="2">FG-GAP repeat protein</fullName>
    </submittedName>
</protein>
<proteinExistence type="predicted"/>
<name>A0ABY3WJ57_9ACTN</name>
<evidence type="ECO:0000256" key="1">
    <source>
        <dbReference type="ARBA" id="ARBA00022729"/>
    </source>
</evidence>
<dbReference type="Pfam" id="PF01839">
    <property type="entry name" value="FG-GAP"/>
    <property type="match status" value="1"/>
</dbReference>
<dbReference type="Proteomes" id="UP000828924">
    <property type="component" value="Chromosome"/>
</dbReference>
<accession>A0ABY3WJ57</accession>
<dbReference type="RefSeq" id="WP_242331224.1">
    <property type="nucleotide sequence ID" value="NZ_CP071872.1"/>
</dbReference>
<evidence type="ECO:0000313" key="3">
    <source>
        <dbReference type="Proteomes" id="UP000828924"/>
    </source>
</evidence>
<sequence length="91" mass="9413">MFLTQDSPGVPDQVEFGDNFGLSLLASDVNRDGRADLTAVAGQENDPEGAVSFLPGASSTLYSTTASTTFGPTRVGLPTRTYTAFGTHLAG</sequence>
<organism evidence="2 3">
    <name type="scientific">Streptomyces formicae</name>
    <dbReference type="NCBI Taxonomy" id="1616117"/>
    <lineage>
        <taxon>Bacteria</taxon>
        <taxon>Bacillati</taxon>
        <taxon>Actinomycetota</taxon>
        <taxon>Actinomycetes</taxon>
        <taxon>Kitasatosporales</taxon>
        <taxon>Streptomycetaceae</taxon>
        <taxon>Streptomyces</taxon>
    </lineage>
</organism>
<dbReference type="InterPro" id="IPR013517">
    <property type="entry name" value="FG-GAP"/>
</dbReference>
<dbReference type="Gene3D" id="2.130.10.130">
    <property type="entry name" value="Integrin alpha, N-terminal"/>
    <property type="match status" value="1"/>
</dbReference>
<dbReference type="InterPro" id="IPR028994">
    <property type="entry name" value="Integrin_alpha_N"/>
</dbReference>
<keyword evidence="1" id="KW-0732">Signal</keyword>
<gene>
    <name evidence="2" type="ORF">J4032_14730</name>
</gene>